<reference evidence="4" key="1">
    <citation type="journal article" date="2021" name="PeerJ">
        <title>Analysis of 44 Vibrio anguillarum genomes reveals high genetic diversity.</title>
        <authorList>
            <person name="Hansen M.J."/>
            <person name="Dalsgaard I."/>
        </authorList>
    </citation>
    <scope>NUCLEOTIDE SEQUENCE</scope>
    <source>
        <strain evidence="4">850617-1/1</strain>
    </source>
</reference>
<keyword evidence="1" id="KW-0328">Glycosyltransferase</keyword>
<dbReference type="PANTHER" id="PTHR12526">
    <property type="entry name" value="GLYCOSYLTRANSFERASE"/>
    <property type="match status" value="1"/>
</dbReference>
<evidence type="ECO:0000256" key="1">
    <source>
        <dbReference type="ARBA" id="ARBA00022676"/>
    </source>
</evidence>
<feature type="domain" description="Glycosyl transferase family 1" evidence="3">
    <location>
        <begin position="5"/>
        <end position="119"/>
    </location>
</feature>
<dbReference type="AlphaFoldDB" id="A0AAW4BMX3"/>
<feature type="non-terminal residue" evidence="4">
    <location>
        <position position="129"/>
    </location>
</feature>
<sequence>FANSEIEARVKSSTGWNSVTYLGQVGRKEIAELLASSKVAAVTFLPAPNHVESQPNKMFEYMSASLPVIGSNFPLWKEIIEGNHCGVCVDPSSPAEMSSTLDSLLCDHQRLKSMAENARVAIQEKYNWE</sequence>
<dbReference type="SUPFAM" id="SSF53756">
    <property type="entry name" value="UDP-Glycosyltransferase/glycogen phosphorylase"/>
    <property type="match status" value="1"/>
</dbReference>
<dbReference type="GO" id="GO:1901135">
    <property type="term" value="P:carbohydrate derivative metabolic process"/>
    <property type="evidence" value="ECO:0007669"/>
    <property type="project" value="UniProtKB-ARBA"/>
</dbReference>
<keyword evidence="2" id="KW-0808">Transferase</keyword>
<evidence type="ECO:0000313" key="4">
    <source>
        <dbReference type="EMBL" id="MBF4437762.1"/>
    </source>
</evidence>
<dbReference type="Proteomes" id="UP000786185">
    <property type="component" value="Unassembled WGS sequence"/>
</dbReference>
<dbReference type="Pfam" id="PF00534">
    <property type="entry name" value="Glycos_transf_1"/>
    <property type="match status" value="1"/>
</dbReference>
<dbReference type="GO" id="GO:0016757">
    <property type="term" value="F:glycosyltransferase activity"/>
    <property type="evidence" value="ECO:0007669"/>
    <property type="project" value="UniProtKB-KW"/>
</dbReference>
<accession>A0AAW4BMX3</accession>
<comment type="caution">
    <text evidence="4">The sequence shown here is derived from an EMBL/GenBank/DDBJ whole genome shotgun (WGS) entry which is preliminary data.</text>
</comment>
<dbReference type="Gene3D" id="3.40.50.2000">
    <property type="entry name" value="Glycogen Phosphorylase B"/>
    <property type="match status" value="1"/>
</dbReference>
<feature type="non-terminal residue" evidence="4">
    <location>
        <position position="1"/>
    </location>
</feature>
<organism evidence="4 5">
    <name type="scientific">Vibrio anguillarum</name>
    <name type="common">Listonella anguillarum</name>
    <dbReference type="NCBI Taxonomy" id="55601"/>
    <lineage>
        <taxon>Bacteria</taxon>
        <taxon>Pseudomonadati</taxon>
        <taxon>Pseudomonadota</taxon>
        <taxon>Gammaproteobacteria</taxon>
        <taxon>Vibrionales</taxon>
        <taxon>Vibrionaceae</taxon>
        <taxon>Vibrio</taxon>
    </lineage>
</organism>
<name>A0AAW4BMX3_VIBAN</name>
<protein>
    <submittedName>
        <fullName evidence="4">Glycosyltransferase</fullName>
    </submittedName>
</protein>
<proteinExistence type="predicted"/>
<gene>
    <name evidence="4" type="ORF">ERJ77_25420</name>
</gene>
<dbReference type="PANTHER" id="PTHR12526:SF629">
    <property type="entry name" value="TEICHURONIC ACID BIOSYNTHESIS GLYCOSYLTRANSFERASE TUAH-RELATED"/>
    <property type="match status" value="1"/>
</dbReference>
<dbReference type="EMBL" id="SCLC01001307">
    <property type="protein sequence ID" value="MBF4437762.1"/>
    <property type="molecule type" value="Genomic_DNA"/>
</dbReference>
<dbReference type="InterPro" id="IPR001296">
    <property type="entry name" value="Glyco_trans_1"/>
</dbReference>
<evidence type="ECO:0000313" key="5">
    <source>
        <dbReference type="Proteomes" id="UP000786185"/>
    </source>
</evidence>
<evidence type="ECO:0000256" key="2">
    <source>
        <dbReference type="ARBA" id="ARBA00022679"/>
    </source>
</evidence>
<evidence type="ECO:0000259" key="3">
    <source>
        <dbReference type="Pfam" id="PF00534"/>
    </source>
</evidence>